<dbReference type="AlphaFoldDB" id="A0A6H0FSH1"/>
<accession>A0A6H0FSH1</accession>
<reference evidence="2 3" key="1">
    <citation type="submission" date="2020-03" db="EMBL/GenBank/DDBJ databases">
        <authorList>
            <person name="Zhang L."/>
            <person name="Han X."/>
            <person name="Chen Y."/>
            <person name="Yu Y."/>
        </authorList>
    </citation>
    <scope>NUCLEOTIDE SEQUENCE [LARGE SCALE GENOMIC DNA]</scope>
    <source>
        <strain evidence="2 3">A1254</strain>
    </source>
</reference>
<dbReference type="EMBL" id="CP049806">
    <property type="protein sequence ID" value="QIT17303.1"/>
    <property type="molecule type" value="Genomic_DNA"/>
</dbReference>
<keyword evidence="1" id="KW-1133">Transmembrane helix</keyword>
<evidence type="ECO:0000313" key="2">
    <source>
        <dbReference type="EMBL" id="QIT17303.1"/>
    </source>
</evidence>
<sequence length="285" mass="33885">MFSLEPKKEKTFWKEMDFYKEHWSIIIFIPALLGGLIQILKLYSIDPSFVRFFAVEQVIPDGLFISFIIFIGIMCYLFFHKYYKFELKIKYGWSFKNVIKNISNRLAIFLILSFLIIYIYLIEPVFNESTPLLFFIIQLVFEIIAVYHLIEIFFIIIIIFILRNSKDKTNPTKTEKKQAVDIFLKKLNVNLLILFILFPITILLAFYFLYKISILYTKVNTLPPTINENIFLAKTKTALKIKDELNIEYYNGKYIFLKVTNVKNKENFLILKGESFVNLIDKDEK</sequence>
<organism evidence="2 3">
    <name type="scientific">Acinetobacter pittii</name>
    <name type="common">Acinetobacter genomosp. 3</name>
    <dbReference type="NCBI Taxonomy" id="48296"/>
    <lineage>
        <taxon>Bacteria</taxon>
        <taxon>Pseudomonadati</taxon>
        <taxon>Pseudomonadota</taxon>
        <taxon>Gammaproteobacteria</taxon>
        <taxon>Moraxellales</taxon>
        <taxon>Moraxellaceae</taxon>
        <taxon>Acinetobacter</taxon>
        <taxon>Acinetobacter calcoaceticus/baumannii complex</taxon>
    </lineage>
</organism>
<evidence type="ECO:0000313" key="3">
    <source>
        <dbReference type="Proteomes" id="UP000501692"/>
    </source>
</evidence>
<feature type="transmembrane region" description="Helical" evidence="1">
    <location>
        <begin position="21"/>
        <end position="43"/>
    </location>
</feature>
<keyword evidence="1" id="KW-0812">Transmembrane</keyword>
<protein>
    <submittedName>
        <fullName evidence="2">Uncharacterized protein</fullName>
    </submittedName>
</protein>
<keyword evidence="1" id="KW-0472">Membrane</keyword>
<feature type="transmembrane region" description="Helical" evidence="1">
    <location>
        <begin position="187"/>
        <end position="210"/>
    </location>
</feature>
<gene>
    <name evidence="2" type="ORF">G8E09_06010</name>
</gene>
<feature type="transmembrane region" description="Helical" evidence="1">
    <location>
        <begin position="63"/>
        <end position="83"/>
    </location>
</feature>
<feature type="transmembrane region" description="Helical" evidence="1">
    <location>
        <begin position="133"/>
        <end position="162"/>
    </location>
</feature>
<name>A0A6H0FSH1_ACIPI</name>
<dbReference type="Proteomes" id="UP000501692">
    <property type="component" value="Chromosome"/>
</dbReference>
<feature type="transmembrane region" description="Helical" evidence="1">
    <location>
        <begin position="104"/>
        <end position="121"/>
    </location>
</feature>
<proteinExistence type="predicted"/>
<dbReference type="RefSeq" id="WP_167563283.1">
    <property type="nucleotide sequence ID" value="NZ_CP049806.1"/>
</dbReference>
<evidence type="ECO:0000256" key="1">
    <source>
        <dbReference type="SAM" id="Phobius"/>
    </source>
</evidence>